<protein>
    <submittedName>
        <fullName evidence="1">Uncharacterized protein</fullName>
    </submittedName>
</protein>
<dbReference type="AlphaFoldDB" id="A0A976GA37"/>
<dbReference type="Proteomes" id="UP000256862">
    <property type="component" value="Chromosome CO2235"/>
</dbReference>
<dbReference type="EMBL" id="OGUS01000121">
    <property type="protein sequence ID" value="SPC14242.1"/>
    <property type="molecule type" value="Genomic_DNA"/>
</dbReference>
<comment type="caution">
    <text evidence="1">The sequence shown here is derived from an EMBL/GenBank/DDBJ whole genome shotgun (WGS) entry which is preliminary data.</text>
</comment>
<name>A0A976GA37_9BURK</name>
<organism evidence="1 2">
    <name type="scientific">Cupriavidus oxalaticus</name>
    <dbReference type="NCBI Taxonomy" id="96344"/>
    <lineage>
        <taxon>Bacteria</taxon>
        <taxon>Pseudomonadati</taxon>
        <taxon>Pseudomonadota</taxon>
        <taxon>Betaproteobacteria</taxon>
        <taxon>Burkholderiales</taxon>
        <taxon>Burkholderiaceae</taxon>
        <taxon>Cupriavidus</taxon>
    </lineage>
</organism>
<proteinExistence type="predicted"/>
<accession>A0A976GA37</accession>
<reference evidence="1 2" key="1">
    <citation type="submission" date="2018-01" db="EMBL/GenBank/DDBJ databases">
        <authorList>
            <person name="Clerissi C."/>
        </authorList>
    </citation>
    <scope>NUCLEOTIDE SEQUENCE [LARGE SCALE GENOMIC DNA]</scope>
    <source>
        <strain evidence="1">Cupriavidus oxalaticus LMG 2235</strain>
    </source>
</reference>
<evidence type="ECO:0000313" key="1">
    <source>
        <dbReference type="EMBL" id="SPC14242.1"/>
    </source>
</evidence>
<sequence>MSYSMHEESRIRYALTACYSPLDTLSHAAYTSHACTNPGIPHRITAPRASYNGYYLSFPS</sequence>
<gene>
    <name evidence="1" type="ORF">CO2235_200098</name>
</gene>
<evidence type="ECO:0000313" key="2">
    <source>
        <dbReference type="Proteomes" id="UP000256862"/>
    </source>
</evidence>